<dbReference type="AlphaFoldDB" id="A0A8T0N237"/>
<proteinExistence type="predicted"/>
<gene>
    <name evidence="2" type="ORF">PVAP13_9NG611128</name>
</gene>
<sequence length="237" mass="25716">MVVGTELVNELTIGLSEVDLADLDSVICNVTVKHWNNLKRRRKIGCLVVARPQHPVQAQTDAQIRPHNPVLSPARAQIGRSRHPADVPISHLATLATATGGRRAPRPVASTERPHEQEARLRHEQRPVAGLSWPCRRGTSATRTATGYFWEYGGINTRSAPATGGQSPGQANGRPSRRTGPGPLPCRRNLSPQAGGSVPLAAVLLPSRQGCPSPPLLFDRYNKKPMPRVSDVNFNRS</sequence>
<evidence type="ECO:0000256" key="1">
    <source>
        <dbReference type="SAM" id="MobiDB-lite"/>
    </source>
</evidence>
<name>A0A8T0N237_PANVG</name>
<feature type="compositionally biased region" description="Basic and acidic residues" evidence="1">
    <location>
        <begin position="112"/>
        <end position="126"/>
    </location>
</feature>
<feature type="region of interest" description="Disordered" evidence="1">
    <location>
        <begin position="213"/>
        <end position="237"/>
    </location>
</feature>
<feature type="region of interest" description="Disordered" evidence="1">
    <location>
        <begin position="98"/>
        <end position="127"/>
    </location>
</feature>
<organism evidence="2 3">
    <name type="scientific">Panicum virgatum</name>
    <name type="common">Blackwell switchgrass</name>
    <dbReference type="NCBI Taxonomy" id="38727"/>
    <lineage>
        <taxon>Eukaryota</taxon>
        <taxon>Viridiplantae</taxon>
        <taxon>Streptophyta</taxon>
        <taxon>Embryophyta</taxon>
        <taxon>Tracheophyta</taxon>
        <taxon>Spermatophyta</taxon>
        <taxon>Magnoliopsida</taxon>
        <taxon>Liliopsida</taxon>
        <taxon>Poales</taxon>
        <taxon>Poaceae</taxon>
        <taxon>PACMAD clade</taxon>
        <taxon>Panicoideae</taxon>
        <taxon>Panicodae</taxon>
        <taxon>Paniceae</taxon>
        <taxon>Panicinae</taxon>
        <taxon>Panicum</taxon>
        <taxon>Panicum sect. Hiantes</taxon>
    </lineage>
</organism>
<keyword evidence="3" id="KW-1185">Reference proteome</keyword>
<accession>A0A8T0N237</accession>
<feature type="region of interest" description="Disordered" evidence="1">
    <location>
        <begin position="157"/>
        <end position="193"/>
    </location>
</feature>
<protein>
    <submittedName>
        <fullName evidence="2">Uncharacterized protein</fullName>
    </submittedName>
</protein>
<reference evidence="2" key="1">
    <citation type="submission" date="2020-05" db="EMBL/GenBank/DDBJ databases">
        <title>WGS assembly of Panicum virgatum.</title>
        <authorList>
            <person name="Lovell J.T."/>
            <person name="Jenkins J."/>
            <person name="Shu S."/>
            <person name="Juenger T.E."/>
            <person name="Schmutz J."/>
        </authorList>
    </citation>
    <scope>NUCLEOTIDE SEQUENCE</scope>
    <source>
        <strain evidence="2">AP13</strain>
    </source>
</reference>
<dbReference type="Proteomes" id="UP000823388">
    <property type="component" value="Chromosome 9N"/>
</dbReference>
<comment type="caution">
    <text evidence="2">The sequence shown here is derived from an EMBL/GenBank/DDBJ whole genome shotgun (WGS) entry which is preliminary data.</text>
</comment>
<evidence type="ECO:0000313" key="2">
    <source>
        <dbReference type="EMBL" id="KAG2541234.1"/>
    </source>
</evidence>
<dbReference type="EMBL" id="CM029054">
    <property type="protein sequence ID" value="KAG2541234.1"/>
    <property type="molecule type" value="Genomic_DNA"/>
</dbReference>
<evidence type="ECO:0000313" key="3">
    <source>
        <dbReference type="Proteomes" id="UP000823388"/>
    </source>
</evidence>
<feature type="compositionally biased region" description="Polar residues" evidence="1">
    <location>
        <begin position="157"/>
        <end position="170"/>
    </location>
</feature>